<dbReference type="Proteomes" id="UP000522365">
    <property type="component" value="Unassembled WGS sequence"/>
</dbReference>
<organism evidence="1 2">
    <name type="scientific">Methanococcus maripaludis</name>
    <name type="common">Methanococcus deltae</name>
    <dbReference type="NCBI Taxonomy" id="39152"/>
    <lineage>
        <taxon>Archaea</taxon>
        <taxon>Methanobacteriati</taxon>
        <taxon>Methanobacteriota</taxon>
        <taxon>Methanomada group</taxon>
        <taxon>Methanococci</taxon>
        <taxon>Methanococcales</taxon>
        <taxon>Methanococcaceae</taxon>
        <taxon>Methanococcus</taxon>
    </lineage>
</organism>
<proteinExistence type="predicted"/>
<reference evidence="1 2" key="1">
    <citation type="submission" date="2020-07" db="EMBL/GenBank/DDBJ databases">
        <title>Genomic Encyclopedia of Type Strains, Phase IV (KMG-V): Genome sequencing to study the core and pangenomes of soil and plant-associated prokaryotes.</title>
        <authorList>
            <person name="Whitman W."/>
        </authorList>
    </citation>
    <scope>NUCLEOTIDE SEQUENCE [LARGE SCALE GENOMIC DNA]</scope>
    <source>
        <strain evidence="1 2">S1</strain>
    </source>
</reference>
<sequence length="77" mass="8766">MSNDDNDAVVCKKIDSIMDEFEERIEKETGCTVEGTAVLFKVRPDDDNSIAIHTGPYENINVMEGEPRFLNVDYPKR</sequence>
<protein>
    <submittedName>
        <fullName evidence="1">Uncharacterized protein</fullName>
    </submittedName>
</protein>
<accession>A0A7J9P0I2</accession>
<comment type="caution">
    <text evidence="1">The sequence shown here is derived from an EMBL/GenBank/DDBJ whole genome shotgun (WGS) entry which is preliminary data.</text>
</comment>
<dbReference type="EMBL" id="JACDUK010000002">
    <property type="protein sequence ID" value="MBA2852964.1"/>
    <property type="molecule type" value="Genomic_DNA"/>
</dbReference>
<gene>
    <name evidence="1" type="ORF">HNP89_000921</name>
</gene>
<name>A0A7J9P0I2_METMI</name>
<evidence type="ECO:0000313" key="2">
    <source>
        <dbReference type="Proteomes" id="UP000522365"/>
    </source>
</evidence>
<evidence type="ECO:0000313" key="1">
    <source>
        <dbReference type="EMBL" id="MBA2852964.1"/>
    </source>
</evidence>
<dbReference type="AlphaFoldDB" id="A0A7J9P0I2"/>